<keyword evidence="4" id="KW-1185">Reference proteome</keyword>
<evidence type="ECO:0000256" key="1">
    <source>
        <dbReference type="SAM" id="MobiDB-lite"/>
    </source>
</evidence>
<dbReference type="AlphaFoldDB" id="A0AAI9UVF6"/>
<protein>
    <recommendedName>
        <fullName evidence="5">Secreted protein</fullName>
    </recommendedName>
</protein>
<feature type="compositionally biased region" description="Basic and acidic residues" evidence="1">
    <location>
        <begin position="57"/>
        <end position="85"/>
    </location>
</feature>
<feature type="signal peptide" evidence="2">
    <location>
        <begin position="1"/>
        <end position="18"/>
    </location>
</feature>
<proteinExistence type="predicted"/>
<evidence type="ECO:0000313" key="3">
    <source>
        <dbReference type="EMBL" id="KAK1464385.1"/>
    </source>
</evidence>
<dbReference type="EMBL" id="MPDP01000265">
    <property type="protein sequence ID" value="KAK1464385.1"/>
    <property type="molecule type" value="Genomic_DNA"/>
</dbReference>
<comment type="caution">
    <text evidence="3">The sequence shown here is derived from an EMBL/GenBank/DDBJ whole genome shotgun (WGS) entry which is preliminary data.</text>
</comment>
<reference evidence="3" key="1">
    <citation type="submission" date="2016-11" db="EMBL/GenBank/DDBJ databases">
        <title>The genome sequence of Colletotrichum cuscutae.</title>
        <authorList>
            <person name="Baroncelli R."/>
        </authorList>
    </citation>
    <scope>NUCLEOTIDE SEQUENCE</scope>
    <source>
        <strain evidence="3">IMI 304802</strain>
    </source>
</reference>
<sequence>MTFVSVCPFCISLYLTLGESVIFPPSEDWEDSQSRGNTAPQAHGPLENSIMRKGHKERNETIVEKVQESRWLVDEHKTDRGGNEG</sequence>
<dbReference type="Proteomes" id="UP001239213">
    <property type="component" value="Unassembled WGS sequence"/>
</dbReference>
<organism evidence="3 4">
    <name type="scientific">Colletotrichum cuscutae</name>
    <dbReference type="NCBI Taxonomy" id="1209917"/>
    <lineage>
        <taxon>Eukaryota</taxon>
        <taxon>Fungi</taxon>
        <taxon>Dikarya</taxon>
        <taxon>Ascomycota</taxon>
        <taxon>Pezizomycotina</taxon>
        <taxon>Sordariomycetes</taxon>
        <taxon>Hypocreomycetidae</taxon>
        <taxon>Glomerellales</taxon>
        <taxon>Glomerellaceae</taxon>
        <taxon>Colletotrichum</taxon>
        <taxon>Colletotrichum acutatum species complex</taxon>
    </lineage>
</organism>
<gene>
    <name evidence="3" type="ORF">CCUS01_07958</name>
</gene>
<keyword evidence="2" id="KW-0732">Signal</keyword>
<feature type="region of interest" description="Disordered" evidence="1">
    <location>
        <begin position="25"/>
        <end position="85"/>
    </location>
</feature>
<evidence type="ECO:0000256" key="2">
    <source>
        <dbReference type="SAM" id="SignalP"/>
    </source>
</evidence>
<accession>A0AAI9UVF6</accession>
<name>A0AAI9UVF6_9PEZI</name>
<feature type="chain" id="PRO_5042496368" description="Secreted protein" evidence="2">
    <location>
        <begin position="19"/>
        <end position="85"/>
    </location>
</feature>
<evidence type="ECO:0000313" key="4">
    <source>
        <dbReference type="Proteomes" id="UP001239213"/>
    </source>
</evidence>
<evidence type="ECO:0008006" key="5">
    <source>
        <dbReference type="Google" id="ProtNLM"/>
    </source>
</evidence>